<gene>
    <name evidence="6" type="primary">rocE</name>
    <name evidence="6" type="ORF">MPRI_37890</name>
</gene>
<feature type="transmembrane region" description="Helical" evidence="5">
    <location>
        <begin position="67"/>
        <end position="89"/>
    </location>
</feature>
<evidence type="ECO:0000313" key="7">
    <source>
        <dbReference type="Proteomes" id="UP000466578"/>
    </source>
</evidence>
<feature type="transmembrane region" description="Helical" evidence="5">
    <location>
        <begin position="421"/>
        <end position="439"/>
    </location>
</feature>
<dbReference type="Proteomes" id="UP000466578">
    <property type="component" value="Chromosome"/>
</dbReference>
<dbReference type="PANTHER" id="PTHR43243:SF24">
    <property type="entry name" value="CATIONIC AMINO ACID TRANSPORT INTEGRAL MEMBRANE PROTEIN ROCE-RELATED"/>
    <property type="match status" value="1"/>
</dbReference>
<keyword evidence="4 5" id="KW-0472">Membrane</keyword>
<dbReference type="PANTHER" id="PTHR43243">
    <property type="entry name" value="INNER MEMBRANE TRANSPORTER YGJI-RELATED"/>
    <property type="match status" value="1"/>
</dbReference>
<dbReference type="RefSeq" id="WP_014384409.1">
    <property type="nucleotide sequence ID" value="NC_016948.1"/>
</dbReference>
<feature type="transmembrane region" description="Helical" evidence="5">
    <location>
        <begin position="389"/>
        <end position="409"/>
    </location>
</feature>
<keyword evidence="3 5" id="KW-1133">Transmembrane helix</keyword>
<evidence type="ECO:0000313" key="6">
    <source>
        <dbReference type="EMBL" id="BBY71602.1"/>
    </source>
</evidence>
<evidence type="ECO:0000256" key="2">
    <source>
        <dbReference type="ARBA" id="ARBA00022692"/>
    </source>
</evidence>
<dbReference type="Gene3D" id="1.20.1740.10">
    <property type="entry name" value="Amino acid/polyamine transporter I"/>
    <property type="match status" value="1"/>
</dbReference>
<dbReference type="GeneID" id="45454168"/>
<accession>A0ABM7KBU3</accession>
<name>A0ABM7KBU3_9MYCO</name>
<feature type="transmembrane region" description="Helical" evidence="5">
    <location>
        <begin position="194"/>
        <end position="216"/>
    </location>
</feature>
<evidence type="ECO:0000256" key="3">
    <source>
        <dbReference type="ARBA" id="ARBA00022989"/>
    </source>
</evidence>
<protein>
    <submittedName>
        <fullName evidence="6">Amino acid permease</fullName>
    </submittedName>
</protein>
<proteinExistence type="predicted"/>
<organism evidence="6 7">
    <name type="scientific">Mycobacterium paraintracellulare</name>
    <dbReference type="NCBI Taxonomy" id="1138383"/>
    <lineage>
        <taxon>Bacteria</taxon>
        <taxon>Bacillati</taxon>
        <taxon>Actinomycetota</taxon>
        <taxon>Actinomycetes</taxon>
        <taxon>Mycobacteriales</taxon>
        <taxon>Mycobacteriaceae</taxon>
        <taxon>Mycobacterium</taxon>
        <taxon>Mycobacterium avium complex (MAC)</taxon>
    </lineage>
</organism>
<evidence type="ECO:0000256" key="4">
    <source>
        <dbReference type="ARBA" id="ARBA00023136"/>
    </source>
</evidence>
<feature type="transmembrane region" description="Helical" evidence="5">
    <location>
        <begin position="265"/>
        <end position="286"/>
    </location>
</feature>
<feature type="transmembrane region" description="Helical" evidence="5">
    <location>
        <begin position="164"/>
        <end position="182"/>
    </location>
</feature>
<evidence type="ECO:0000256" key="5">
    <source>
        <dbReference type="SAM" id="Phobius"/>
    </source>
</evidence>
<feature type="transmembrane region" description="Helical" evidence="5">
    <location>
        <begin position="316"/>
        <end position="341"/>
    </location>
</feature>
<feature type="transmembrane region" description="Helical" evidence="5">
    <location>
        <begin position="40"/>
        <end position="61"/>
    </location>
</feature>
<feature type="transmembrane region" description="Helical" evidence="5">
    <location>
        <begin position="110"/>
        <end position="134"/>
    </location>
</feature>
<keyword evidence="2 5" id="KW-0812">Transmembrane</keyword>
<dbReference type="PIRSF" id="PIRSF006060">
    <property type="entry name" value="AA_transporter"/>
    <property type="match status" value="1"/>
</dbReference>
<keyword evidence="7" id="KW-1185">Reference proteome</keyword>
<dbReference type="Pfam" id="PF13520">
    <property type="entry name" value="AA_permease_2"/>
    <property type="match status" value="1"/>
</dbReference>
<dbReference type="InterPro" id="IPR002293">
    <property type="entry name" value="AA/rel_permease1"/>
</dbReference>
<feature type="transmembrane region" description="Helical" evidence="5">
    <location>
        <begin position="222"/>
        <end position="244"/>
    </location>
</feature>
<comment type="subcellular location">
    <subcellularLocation>
        <location evidence="1">Membrane</location>
        <topology evidence="1">Multi-pass membrane protein</topology>
    </subcellularLocation>
</comment>
<sequence length="484" mass="50113">MAATSVGLKEQLLRRRPVVGAHVAPGAAEGLKRGIGTFQLTMFGVGSTIGTGIFFVMSVAVPEAGPGVIVSFLLAGLAAGLAALCYAELASAVPVSGSSYSYAYTTLGEVVAMGVAACLLLEYGVATAAVAVNWSGYLNRLLSNVVGFQLPHALSAAPWDAQPGYLNVPAIALIGMCALLLIRGASESAKVNAIMVMIKLGVLVVFAIVAFTAFDAHHLRDFAPFGVAGIGSAAGTIFFSYIGLDAVSTAGDEVNNPQKTMPRALIAALLTVTGVYVLVAVAALGAQPWQAFAGQQEAGLATILENVTHGSWAGSILAAGAVISIFSVTLVTMYGLTRILFAMGRDGLLPARFAKVNPRTMTPVNNTVIVALAASTLAAFVPLQKLADMVSIGTLTAFVVVSVGVIVLRVREPDLPRGFKVPGYPVTPVLSVAACGYILASLHWYTWVAFSGWVVLALVFYFVWGRHHSALNDETVGEVSSGSP</sequence>
<reference evidence="6 7" key="1">
    <citation type="journal article" date="2019" name="Emerg. Microbes Infect.">
        <title>Comprehensive subspecies identification of 175 nontuberculous mycobacteria species based on 7547 genomic profiles.</title>
        <authorList>
            <person name="Matsumoto Y."/>
            <person name="Kinjo T."/>
            <person name="Motooka D."/>
            <person name="Nabeya D."/>
            <person name="Jung N."/>
            <person name="Uechi K."/>
            <person name="Horii T."/>
            <person name="Iida T."/>
            <person name="Fujita J."/>
            <person name="Nakamura S."/>
        </authorList>
    </citation>
    <scope>NUCLEOTIDE SEQUENCE [LARGE SCALE GENOMIC DNA]</scope>
    <source>
        <strain evidence="6 7">JCM 30622</strain>
    </source>
</reference>
<feature type="transmembrane region" description="Helical" evidence="5">
    <location>
        <begin position="362"/>
        <end position="383"/>
    </location>
</feature>
<evidence type="ECO:0000256" key="1">
    <source>
        <dbReference type="ARBA" id="ARBA00004141"/>
    </source>
</evidence>
<feature type="transmembrane region" description="Helical" evidence="5">
    <location>
        <begin position="445"/>
        <end position="464"/>
    </location>
</feature>
<dbReference type="EMBL" id="AP022597">
    <property type="protein sequence ID" value="BBY71602.1"/>
    <property type="molecule type" value="Genomic_DNA"/>
</dbReference>